<feature type="transmembrane region" description="Helical" evidence="12">
    <location>
        <begin position="84"/>
        <end position="101"/>
    </location>
</feature>
<keyword evidence="11" id="KW-0676">Redox-active center</keyword>
<evidence type="ECO:0000256" key="7">
    <source>
        <dbReference type="ARBA" id="ARBA00022989"/>
    </source>
</evidence>
<reference evidence="15" key="1">
    <citation type="submission" date="2022-11" db="UniProtKB">
        <authorList>
            <consortium name="WormBaseParasite"/>
        </authorList>
    </citation>
    <scope>IDENTIFICATION</scope>
</reference>
<comment type="similarity">
    <text evidence="2">Belongs to the VKOR family.</text>
</comment>
<evidence type="ECO:0000256" key="11">
    <source>
        <dbReference type="ARBA" id="ARBA00023284"/>
    </source>
</evidence>
<accession>A0A914VQW9</accession>
<evidence type="ECO:0000259" key="13">
    <source>
        <dbReference type="SMART" id="SM00756"/>
    </source>
</evidence>
<dbReference type="GO" id="GO:0047057">
    <property type="term" value="F:vitamin-K-epoxide reductase (warfarin-sensitive) activity"/>
    <property type="evidence" value="ECO:0007669"/>
    <property type="project" value="UniProtKB-EC"/>
</dbReference>
<dbReference type="Proteomes" id="UP000887566">
    <property type="component" value="Unplaced"/>
</dbReference>
<keyword evidence="14" id="KW-1185">Reference proteome</keyword>
<evidence type="ECO:0000256" key="4">
    <source>
        <dbReference type="ARBA" id="ARBA00022692"/>
    </source>
</evidence>
<evidence type="ECO:0000256" key="8">
    <source>
        <dbReference type="ARBA" id="ARBA00023002"/>
    </source>
</evidence>
<dbReference type="CDD" id="cd12917">
    <property type="entry name" value="VKOR_euk"/>
    <property type="match status" value="1"/>
</dbReference>
<dbReference type="WBParaSite" id="PSAMB.scaffold2258size24274.g17031.t1">
    <property type="protein sequence ID" value="PSAMB.scaffold2258size24274.g17031.t1"/>
    <property type="gene ID" value="PSAMB.scaffold2258size24274.g17031"/>
</dbReference>
<evidence type="ECO:0000256" key="2">
    <source>
        <dbReference type="ARBA" id="ARBA00006214"/>
    </source>
</evidence>
<dbReference type="GO" id="GO:0042373">
    <property type="term" value="P:vitamin K metabolic process"/>
    <property type="evidence" value="ECO:0007669"/>
    <property type="project" value="InterPro"/>
</dbReference>
<dbReference type="PANTHER" id="PTHR14519">
    <property type="entry name" value="VITAMIN K EPOXIDE REDUCTASE COMPLEX, SUBUNIT 1"/>
    <property type="match status" value="1"/>
</dbReference>
<evidence type="ECO:0000256" key="10">
    <source>
        <dbReference type="ARBA" id="ARBA00023157"/>
    </source>
</evidence>
<evidence type="ECO:0000256" key="5">
    <source>
        <dbReference type="ARBA" id="ARBA00022719"/>
    </source>
</evidence>
<dbReference type="AlphaFoldDB" id="A0A914VQW9"/>
<evidence type="ECO:0000313" key="15">
    <source>
        <dbReference type="WBParaSite" id="PSAMB.scaffold2258size24274.g17031.t1"/>
    </source>
</evidence>
<dbReference type="InterPro" id="IPR038354">
    <property type="entry name" value="VKOR_sf"/>
</dbReference>
<organism evidence="14 15">
    <name type="scientific">Plectus sambesii</name>
    <dbReference type="NCBI Taxonomy" id="2011161"/>
    <lineage>
        <taxon>Eukaryota</taxon>
        <taxon>Metazoa</taxon>
        <taxon>Ecdysozoa</taxon>
        <taxon>Nematoda</taxon>
        <taxon>Chromadorea</taxon>
        <taxon>Plectida</taxon>
        <taxon>Plectina</taxon>
        <taxon>Plectoidea</taxon>
        <taxon>Plectidae</taxon>
        <taxon>Plectus</taxon>
    </lineage>
</organism>
<dbReference type="InterPro" id="IPR042406">
    <property type="entry name" value="VKORC1/VKORC1L1"/>
</dbReference>
<name>A0A914VQW9_9BILA</name>
<protein>
    <recommendedName>
        <fullName evidence="3">vitamin-K-epoxide reductase (warfarin-sensitive)</fullName>
        <ecNumber evidence="3">1.17.4.4</ecNumber>
    </recommendedName>
</protein>
<keyword evidence="10" id="KW-1015">Disulfide bond</keyword>
<dbReference type="SMART" id="SM00756">
    <property type="entry name" value="VKc"/>
    <property type="match status" value="1"/>
</dbReference>
<feature type="transmembrane region" description="Helical" evidence="12">
    <location>
        <begin position="12"/>
        <end position="31"/>
    </location>
</feature>
<evidence type="ECO:0000256" key="1">
    <source>
        <dbReference type="ARBA" id="ARBA00004477"/>
    </source>
</evidence>
<keyword evidence="6" id="KW-0256">Endoplasmic reticulum</keyword>
<dbReference type="Pfam" id="PF07884">
    <property type="entry name" value="VKOR"/>
    <property type="match status" value="1"/>
</dbReference>
<dbReference type="Gene3D" id="1.20.1440.130">
    <property type="entry name" value="VKOR domain"/>
    <property type="match status" value="1"/>
</dbReference>
<evidence type="ECO:0000256" key="6">
    <source>
        <dbReference type="ARBA" id="ARBA00022824"/>
    </source>
</evidence>
<dbReference type="GO" id="GO:0005789">
    <property type="term" value="C:endoplasmic reticulum membrane"/>
    <property type="evidence" value="ECO:0007669"/>
    <property type="project" value="UniProtKB-SubCell"/>
</dbReference>
<evidence type="ECO:0000256" key="9">
    <source>
        <dbReference type="ARBA" id="ARBA00023136"/>
    </source>
</evidence>
<feature type="transmembrane region" description="Helical" evidence="12">
    <location>
        <begin position="108"/>
        <end position="130"/>
    </location>
</feature>
<evidence type="ECO:0000256" key="12">
    <source>
        <dbReference type="SAM" id="Phobius"/>
    </source>
</evidence>
<feature type="domain" description="Vitamin K epoxide reductase" evidence="13">
    <location>
        <begin position="8"/>
        <end position="137"/>
    </location>
</feature>
<keyword evidence="4 12" id="KW-0812">Transmembrane</keyword>
<keyword evidence="5" id="KW-0874">Quinone</keyword>
<keyword evidence="8" id="KW-0560">Oxidoreductase</keyword>
<dbReference type="InterPro" id="IPR012932">
    <property type="entry name" value="VKOR"/>
</dbReference>
<proteinExistence type="inferred from homology"/>
<keyword evidence="7 12" id="KW-1133">Transmembrane helix</keyword>
<evidence type="ECO:0000313" key="14">
    <source>
        <dbReference type="Proteomes" id="UP000887566"/>
    </source>
</evidence>
<sequence length="140" mass="15850">MTGQTKKAFWLHYLQNLVGVFGLVISAYGLFVELYSAQNPHCKPMCVLHEYFSCSTALNSRFGTGLGLIGPIFGDDHVLNQKNAAYGFVTYTLLLILGKFTSIRAARIYYWITIVLNIMTVYLSVVLVYLQTFEKKESPY</sequence>
<dbReference type="EC" id="1.17.4.4" evidence="3"/>
<dbReference type="PANTHER" id="PTHR14519:SF8">
    <property type="entry name" value="VITAMIN K EPOXIDE REDUCTASE COMPLEX SUBUNIT 1"/>
    <property type="match status" value="1"/>
</dbReference>
<keyword evidence="9 12" id="KW-0472">Membrane</keyword>
<dbReference type="GO" id="GO:0048038">
    <property type="term" value="F:quinone binding"/>
    <property type="evidence" value="ECO:0007669"/>
    <property type="project" value="UniProtKB-KW"/>
</dbReference>
<comment type="subcellular location">
    <subcellularLocation>
        <location evidence="1">Endoplasmic reticulum membrane</location>
        <topology evidence="1">Multi-pass membrane protein</topology>
    </subcellularLocation>
</comment>
<evidence type="ECO:0000256" key="3">
    <source>
        <dbReference type="ARBA" id="ARBA00012278"/>
    </source>
</evidence>